<dbReference type="PANTHER" id="PTHR33204:SF39">
    <property type="entry name" value="TRANSCRIPTIONAL REGULATORY PROTEIN"/>
    <property type="match status" value="1"/>
</dbReference>
<reference evidence="6" key="1">
    <citation type="journal article" date="2021" name="Front. Microbiol.">
        <title>Comprehensive Comparative Genomics and Phenotyping of Methylobacterium Species.</title>
        <authorList>
            <person name="Alessa O."/>
            <person name="Ogura Y."/>
            <person name="Fujitani Y."/>
            <person name="Takami H."/>
            <person name="Hayashi T."/>
            <person name="Sahin N."/>
            <person name="Tani A."/>
        </authorList>
    </citation>
    <scope>NUCLEOTIDE SEQUENCE</scope>
    <source>
        <strain evidence="6">NBRC 15686</strain>
    </source>
</reference>
<evidence type="ECO:0000256" key="4">
    <source>
        <dbReference type="SAM" id="MobiDB-lite"/>
    </source>
</evidence>
<keyword evidence="1" id="KW-0805">Transcription regulation</keyword>
<feature type="region of interest" description="Disordered" evidence="4">
    <location>
        <begin position="142"/>
        <end position="167"/>
    </location>
</feature>
<evidence type="ECO:0000256" key="2">
    <source>
        <dbReference type="ARBA" id="ARBA00023125"/>
    </source>
</evidence>
<dbReference type="InterPro" id="IPR002577">
    <property type="entry name" value="HTH_HxlR"/>
</dbReference>
<feature type="domain" description="HTH hxlR-type" evidence="5">
    <location>
        <begin position="35"/>
        <end position="133"/>
    </location>
</feature>
<sequence>MGQGDSEETTPRSGQAELARRFVEWRSSLSAIAACPVRDVLDRVGDKWSMLILIALAAGPCRFSAVARMIPDISKRMLTQTFRDLERDGLIARTVFPTKPPSVEYRLTPLGSALLDPLAHLVGWAEQNHAAIQEARRRFEAGSARDGAPDAFAPRSSVEISADRGRA</sequence>
<dbReference type="Proteomes" id="UP001055039">
    <property type="component" value="Unassembled WGS sequence"/>
</dbReference>
<keyword evidence="7" id="KW-1185">Reference proteome</keyword>
<dbReference type="EMBL" id="BPRC01000005">
    <property type="protein sequence ID" value="GJE64732.1"/>
    <property type="molecule type" value="Genomic_DNA"/>
</dbReference>
<comment type="caution">
    <text evidence="6">The sequence shown here is derived from an EMBL/GenBank/DDBJ whole genome shotgun (WGS) entry which is preliminary data.</text>
</comment>
<evidence type="ECO:0000259" key="5">
    <source>
        <dbReference type="PROSITE" id="PS51118"/>
    </source>
</evidence>
<evidence type="ECO:0000256" key="1">
    <source>
        <dbReference type="ARBA" id="ARBA00023015"/>
    </source>
</evidence>
<protein>
    <recommendedName>
        <fullName evidence="5">HTH hxlR-type domain-containing protein</fullName>
    </recommendedName>
</protein>
<reference evidence="6" key="2">
    <citation type="submission" date="2021-08" db="EMBL/GenBank/DDBJ databases">
        <authorList>
            <person name="Tani A."/>
            <person name="Ola A."/>
            <person name="Ogura Y."/>
            <person name="Katsura K."/>
            <person name="Hayashi T."/>
        </authorList>
    </citation>
    <scope>NUCLEOTIDE SEQUENCE</scope>
    <source>
        <strain evidence="6">NBRC 15686</strain>
    </source>
</reference>
<keyword evidence="3" id="KW-0804">Transcription</keyword>
<dbReference type="PROSITE" id="PS51118">
    <property type="entry name" value="HTH_HXLR"/>
    <property type="match status" value="1"/>
</dbReference>
<dbReference type="Gene3D" id="1.10.10.10">
    <property type="entry name" value="Winged helix-like DNA-binding domain superfamily/Winged helix DNA-binding domain"/>
    <property type="match status" value="1"/>
</dbReference>
<dbReference type="SUPFAM" id="SSF46785">
    <property type="entry name" value="Winged helix' DNA-binding domain"/>
    <property type="match status" value="1"/>
</dbReference>
<evidence type="ECO:0000313" key="7">
    <source>
        <dbReference type="Proteomes" id="UP001055039"/>
    </source>
</evidence>
<evidence type="ECO:0000256" key="3">
    <source>
        <dbReference type="ARBA" id="ARBA00023163"/>
    </source>
</evidence>
<dbReference type="RefSeq" id="WP_238224250.1">
    <property type="nucleotide sequence ID" value="NZ_BAAADH010000105.1"/>
</dbReference>
<name>A0ABQ4UE11_9HYPH</name>
<dbReference type="Pfam" id="PF01638">
    <property type="entry name" value="HxlR"/>
    <property type="match status" value="1"/>
</dbReference>
<dbReference type="PANTHER" id="PTHR33204">
    <property type="entry name" value="TRANSCRIPTIONAL REGULATOR, MARR FAMILY"/>
    <property type="match status" value="1"/>
</dbReference>
<dbReference type="InterPro" id="IPR036390">
    <property type="entry name" value="WH_DNA-bd_sf"/>
</dbReference>
<keyword evidence="2" id="KW-0238">DNA-binding</keyword>
<proteinExistence type="predicted"/>
<gene>
    <name evidence="6" type="ORF">LNAOJCKE_1938</name>
</gene>
<dbReference type="InterPro" id="IPR036388">
    <property type="entry name" value="WH-like_DNA-bd_sf"/>
</dbReference>
<evidence type="ECO:0000313" key="6">
    <source>
        <dbReference type="EMBL" id="GJE64732.1"/>
    </source>
</evidence>
<accession>A0ABQ4UE11</accession>
<organism evidence="6 7">
    <name type="scientific">Methylorubrum aminovorans</name>
    <dbReference type="NCBI Taxonomy" id="269069"/>
    <lineage>
        <taxon>Bacteria</taxon>
        <taxon>Pseudomonadati</taxon>
        <taxon>Pseudomonadota</taxon>
        <taxon>Alphaproteobacteria</taxon>
        <taxon>Hyphomicrobiales</taxon>
        <taxon>Methylobacteriaceae</taxon>
        <taxon>Methylorubrum</taxon>
    </lineage>
</organism>